<name>A0ABX7M5L0_9RHOO</name>
<dbReference type="Pfam" id="PF16963">
    <property type="entry name" value="PelD_GGDEF"/>
    <property type="match status" value="1"/>
</dbReference>
<dbReference type="EMBL" id="CP071060">
    <property type="protein sequence ID" value="QSI76709.1"/>
    <property type="molecule type" value="Genomic_DNA"/>
</dbReference>
<feature type="transmembrane region" description="Helical" evidence="1">
    <location>
        <begin position="21"/>
        <end position="41"/>
    </location>
</feature>
<dbReference type="Gene3D" id="3.30.450.40">
    <property type="match status" value="1"/>
</dbReference>
<reference evidence="3 4" key="1">
    <citation type="submission" date="2021-02" db="EMBL/GenBank/DDBJ databases">
        <title>Niveibacterium changnyeongensis HC41.</title>
        <authorList>
            <person name="Kang M."/>
        </authorList>
    </citation>
    <scope>NUCLEOTIDE SEQUENCE [LARGE SCALE GENOMIC DNA]</scope>
    <source>
        <strain evidence="3 4">HC41</strain>
    </source>
</reference>
<sequence>MPLRPLFGRLRRLLAPYRVGYSAAVEILLLPGVAVALGVWLNPADPFFAREEFPWIWLAPLVLALRYGPMVGLLGAAMVFLLWFGLIGYGTGWNALPKSYFLGGLITVMLAAEFSSVWRGRVRRAESMQDYLDERLDGLTRNHYLLRLSHDRLEQELLSRPVSMRDALTGLRALVGQAQAGQALPAASEFLRLTAQYCQVDRAALVPLRNGKPSAAEAVFLGEAFEVVVDDPLVRHAERVRVLVHVAIESLPERLDSRYIAVAPVSDARGEVHALMLVHAMPFFALQEETLQMLNLMLGFYGDDLSSTQLVSELTRIWPDCPQPFALELQRLIRLRVESAVPSMLVALSFAPNPDQSDLPEAVARQRRALDVSWLVRGALDQPSALLVVMPLAGSEAVDGYLARLSRWIENDRGIGLDAAGIRSRSWRIGDAAASELLAHVLEACDVADQARDLRRSA</sequence>
<protein>
    <recommendedName>
        <fullName evidence="2">PelD GGDEF domain-containing protein</fullName>
    </recommendedName>
</protein>
<evidence type="ECO:0000313" key="3">
    <source>
        <dbReference type="EMBL" id="QSI76709.1"/>
    </source>
</evidence>
<keyword evidence="1" id="KW-1133">Transmembrane helix</keyword>
<organism evidence="3 4">
    <name type="scientific">Niveibacterium microcysteis</name>
    <dbReference type="NCBI Taxonomy" id="2811415"/>
    <lineage>
        <taxon>Bacteria</taxon>
        <taxon>Pseudomonadati</taxon>
        <taxon>Pseudomonadota</taxon>
        <taxon>Betaproteobacteria</taxon>
        <taxon>Rhodocyclales</taxon>
        <taxon>Rhodocyclaceae</taxon>
        <taxon>Niveibacterium</taxon>
    </lineage>
</organism>
<keyword evidence="1" id="KW-0472">Membrane</keyword>
<feature type="transmembrane region" description="Helical" evidence="1">
    <location>
        <begin position="99"/>
        <end position="118"/>
    </location>
</feature>
<keyword evidence="4" id="KW-1185">Reference proteome</keyword>
<feature type="domain" description="PelD GGDEF" evidence="2">
    <location>
        <begin position="319"/>
        <end position="445"/>
    </location>
</feature>
<dbReference type="RefSeq" id="WP_206254338.1">
    <property type="nucleotide sequence ID" value="NZ_CP071060.1"/>
</dbReference>
<dbReference type="InterPro" id="IPR031583">
    <property type="entry name" value="PelD_GGDEF"/>
</dbReference>
<dbReference type="Gene3D" id="3.30.70.2880">
    <property type="match status" value="1"/>
</dbReference>
<proteinExistence type="predicted"/>
<evidence type="ECO:0000256" key="1">
    <source>
        <dbReference type="SAM" id="Phobius"/>
    </source>
</evidence>
<gene>
    <name evidence="3" type="ORF">JY500_19970</name>
</gene>
<dbReference type="InterPro" id="IPR038367">
    <property type="entry name" value="PelD_GGDEF_sf"/>
</dbReference>
<feature type="transmembrane region" description="Helical" evidence="1">
    <location>
        <begin position="72"/>
        <end position="93"/>
    </location>
</feature>
<dbReference type="Proteomes" id="UP000663570">
    <property type="component" value="Chromosome"/>
</dbReference>
<evidence type="ECO:0000313" key="4">
    <source>
        <dbReference type="Proteomes" id="UP000663570"/>
    </source>
</evidence>
<dbReference type="InterPro" id="IPR029016">
    <property type="entry name" value="GAF-like_dom_sf"/>
</dbReference>
<evidence type="ECO:0000259" key="2">
    <source>
        <dbReference type="Pfam" id="PF16963"/>
    </source>
</evidence>
<keyword evidence="1" id="KW-0812">Transmembrane</keyword>
<accession>A0ABX7M5L0</accession>